<evidence type="ECO:0000313" key="9">
    <source>
        <dbReference type="Proteomes" id="UP001501570"/>
    </source>
</evidence>
<comment type="caution">
    <text evidence="8">The sequence shown here is derived from an EMBL/GenBank/DDBJ whole genome shotgun (WGS) entry which is preliminary data.</text>
</comment>
<sequence>MSTVSHALTDSSTMLRRVLRHTTRNPSTLMMAIILPGVLLLLLDYGFGGAINTGGGRYVDYLIPGIILMGASYSASVTAVAVATDSSQGIIDRFRTMAIARTAVLTGHVVGSVLRSLFGIALVVLVALAIGFRPTADPLRWLAAVGLVVLMLFAVAWVATGIGLAAGSASGAAGLAAIFQLLPFLSGAFVPTGTMPGWLQAFTANQPMTHIVSTLRGLLTGTPIGDHGWIALAWCAGGAVAGYLWARAAYNKRRTGR</sequence>
<evidence type="ECO:0000259" key="7">
    <source>
        <dbReference type="PROSITE" id="PS51012"/>
    </source>
</evidence>
<gene>
    <name evidence="8" type="ORF">GCM10023322_39400</name>
</gene>
<keyword evidence="2 6" id="KW-0812">Transmembrane</keyword>
<evidence type="ECO:0000256" key="6">
    <source>
        <dbReference type="RuleBase" id="RU361157"/>
    </source>
</evidence>
<dbReference type="InterPro" id="IPR047817">
    <property type="entry name" value="ABC2_TM_bact-type"/>
</dbReference>
<dbReference type="PRINTS" id="PR00164">
    <property type="entry name" value="ABC2TRNSPORT"/>
</dbReference>
<dbReference type="PROSITE" id="PS51012">
    <property type="entry name" value="ABC_TM2"/>
    <property type="match status" value="1"/>
</dbReference>
<feature type="transmembrane region" description="Helical" evidence="6">
    <location>
        <begin position="104"/>
        <end position="130"/>
    </location>
</feature>
<protein>
    <recommendedName>
        <fullName evidence="6">Transport permease protein</fullName>
    </recommendedName>
</protein>
<proteinExistence type="inferred from homology"/>
<dbReference type="Proteomes" id="UP001501570">
    <property type="component" value="Unassembled WGS sequence"/>
</dbReference>
<accession>A0ABP9RZ29</accession>
<dbReference type="InterPro" id="IPR000412">
    <property type="entry name" value="ABC_2_transport"/>
</dbReference>
<dbReference type="InterPro" id="IPR051784">
    <property type="entry name" value="Nod_factor_ABC_transporter"/>
</dbReference>
<feature type="transmembrane region" description="Helical" evidence="6">
    <location>
        <begin position="29"/>
        <end position="49"/>
    </location>
</feature>
<keyword evidence="6" id="KW-1003">Cell membrane</keyword>
<reference evidence="9" key="1">
    <citation type="journal article" date="2019" name="Int. J. Syst. Evol. Microbiol.">
        <title>The Global Catalogue of Microorganisms (GCM) 10K type strain sequencing project: providing services to taxonomists for standard genome sequencing and annotation.</title>
        <authorList>
            <consortium name="The Broad Institute Genomics Platform"/>
            <consortium name="The Broad Institute Genome Sequencing Center for Infectious Disease"/>
            <person name="Wu L."/>
            <person name="Ma J."/>
        </authorList>
    </citation>
    <scope>NUCLEOTIDE SEQUENCE [LARGE SCALE GENOMIC DNA]</scope>
    <source>
        <strain evidence="9">JCM 18304</strain>
    </source>
</reference>
<dbReference type="PIRSF" id="PIRSF006648">
    <property type="entry name" value="DrrB"/>
    <property type="match status" value="1"/>
</dbReference>
<evidence type="ECO:0000256" key="2">
    <source>
        <dbReference type="ARBA" id="ARBA00022692"/>
    </source>
</evidence>
<keyword evidence="9" id="KW-1185">Reference proteome</keyword>
<evidence type="ECO:0000256" key="1">
    <source>
        <dbReference type="ARBA" id="ARBA00004141"/>
    </source>
</evidence>
<feature type="domain" description="ABC transmembrane type-2" evidence="7">
    <location>
        <begin position="27"/>
        <end position="253"/>
    </location>
</feature>
<keyword evidence="3 6" id="KW-1133">Transmembrane helix</keyword>
<comment type="similarity">
    <text evidence="6">Belongs to the ABC-2 integral membrane protein family.</text>
</comment>
<evidence type="ECO:0000256" key="4">
    <source>
        <dbReference type="ARBA" id="ARBA00023136"/>
    </source>
</evidence>
<keyword evidence="4 6" id="KW-0472">Membrane</keyword>
<keyword evidence="6" id="KW-0813">Transport</keyword>
<dbReference type="EMBL" id="BAABJQ010000011">
    <property type="protein sequence ID" value="GAA5188520.1"/>
    <property type="molecule type" value="Genomic_DNA"/>
</dbReference>
<dbReference type="PANTHER" id="PTHR43229">
    <property type="entry name" value="NODULATION PROTEIN J"/>
    <property type="match status" value="1"/>
</dbReference>
<keyword evidence="5" id="KW-0046">Antibiotic resistance</keyword>
<evidence type="ECO:0000313" key="8">
    <source>
        <dbReference type="EMBL" id="GAA5188520.1"/>
    </source>
</evidence>
<feature type="transmembrane region" description="Helical" evidence="6">
    <location>
        <begin position="61"/>
        <end position="83"/>
    </location>
</feature>
<feature type="transmembrane region" description="Helical" evidence="6">
    <location>
        <begin position="142"/>
        <end position="165"/>
    </location>
</feature>
<dbReference type="PANTHER" id="PTHR43229:SF2">
    <property type="entry name" value="NODULATION PROTEIN J"/>
    <property type="match status" value="1"/>
</dbReference>
<dbReference type="InterPro" id="IPR013525">
    <property type="entry name" value="ABC2_TM"/>
</dbReference>
<evidence type="ECO:0000256" key="5">
    <source>
        <dbReference type="ARBA" id="ARBA00023251"/>
    </source>
</evidence>
<feature type="transmembrane region" description="Helical" evidence="6">
    <location>
        <begin position="172"/>
        <end position="190"/>
    </location>
</feature>
<name>A0ABP9RZ29_9ACTN</name>
<dbReference type="Pfam" id="PF01061">
    <property type="entry name" value="ABC2_membrane"/>
    <property type="match status" value="1"/>
</dbReference>
<evidence type="ECO:0000256" key="3">
    <source>
        <dbReference type="ARBA" id="ARBA00022989"/>
    </source>
</evidence>
<organism evidence="8 9">
    <name type="scientific">Rugosimonospora acidiphila</name>
    <dbReference type="NCBI Taxonomy" id="556531"/>
    <lineage>
        <taxon>Bacteria</taxon>
        <taxon>Bacillati</taxon>
        <taxon>Actinomycetota</taxon>
        <taxon>Actinomycetes</taxon>
        <taxon>Micromonosporales</taxon>
        <taxon>Micromonosporaceae</taxon>
        <taxon>Rugosimonospora</taxon>
    </lineage>
</organism>
<feature type="transmembrane region" description="Helical" evidence="6">
    <location>
        <begin position="228"/>
        <end position="246"/>
    </location>
</feature>
<dbReference type="RefSeq" id="WP_345631517.1">
    <property type="nucleotide sequence ID" value="NZ_BAABJQ010000011.1"/>
</dbReference>
<comment type="subcellular location">
    <subcellularLocation>
        <location evidence="6">Cell membrane</location>
        <topology evidence="6">Multi-pass membrane protein</topology>
    </subcellularLocation>
    <subcellularLocation>
        <location evidence="1">Membrane</location>
        <topology evidence="1">Multi-pass membrane protein</topology>
    </subcellularLocation>
</comment>